<dbReference type="STRING" id="84035.SAMN05660742_10112"/>
<dbReference type="PANTHER" id="PTHR30627:SF1">
    <property type="entry name" value="PEPTIDOGLYCAN D,D-TRANSPEPTIDASE FTSI"/>
    <property type="match status" value="1"/>
</dbReference>
<organism evidence="6 7">
    <name type="scientific">Propionispira arboris</name>
    <dbReference type="NCBI Taxonomy" id="84035"/>
    <lineage>
        <taxon>Bacteria</taxon>
        <taxon>Bacillati</taxon>
        <taxon>Bacillota</taxon>
        <taxon>Negativicutes</taxon>
        <taxon>Selenomonadales</taxon>
        <taxon>Selenomonadaceae</taxon>
        <taxon>Propionispira</taxon>
    </lineage>
</organism>
<dbReference type="Proteomes" id="UP000199662">
    <property type="component" value="Unassembled WGS sequence"/>
</dbReference>
<feature type="domain" description="PASTA" evidence="5">
    <location>
        <begin position="597"/>
        <end position="654"/>
    </location>
</feature>
<dbReference type="GO" id="GO:0008658">
    <property type="term" value="F:penicillin binding"/>
    <property type="evidence" value="ECO:0007669"/>
    <property type="project" value="InterPro"/>
</dbReference>
<dbReference type="InterPro" id="IPR050515">
    <property type="entry name" value="Beta-lactam/transpept"/>
</dbReference>
<dbReference type="InterPro" id="IPR005311">
    <property type="entry name" value="PBP_dimer"/>
</dbReference>
<dbReference type="PROSITE" id="PS51178">
    <property type="entry name" value="PASTA"/>
    <property type="match status" value="1"/>
</dbReference>
<comment type="similarity">
    <text evidence="2">Belongs to the transpeptidase family.</text>
</comment>
<keyword evidence="4" id="KW-0812">Transmembrane</keyword>
<evidence type="ECO:0000256" key="4">
    <source>
        <dbReference type="SAM" id="Phobius"/>
    </source>
</evidence>
<protein>
    <submittedName>
        <fullName evidence="6">Stage V sporulation protein D (Sporulation-specific penicillin-binding protein)</fullName>
    </submittedName>
</protein>
<reference evidence="6 7" key="1">
    <citation type="submission" date="2016-10" db="EMBL/GenBank/DDBJ databases">
        <authorList>
            <person name="de Groot N.N."/>
        </authorList>
    </citation>
    <scope>NUCLEOTIDE SEQUENCE [LARGE SCALE GENOMIC DNA]</scope>
    <source>
        <strain evidence="6 7">DSM 2179</strain>
    </source>
</reference>
<evidence type="ECO:0000313" key="6">
    <source>
        <dbReference type="EMBL" id="SEI77709.1"/>
    </source>
</evidence>
<dbReference type="SUPFAM" id="SSF56601">
    <property type="entry name" value="beta-lactamase/transpeptidase-like"/>
    <property type="match status" value="1"/>
</dbReference>
<accession>A0A1H6TCC6</accession>
<feature type="transmembrane region" description="Helical" evidence="4">
    <location>
        <begin position="12"/>
        <end position="32"/>
    </location>
</feature>
<evidence type="ECO:0000256" key="3">
    <source>
        <dbReference type="ARBA" id="ARBA00023136"/>
    </source>
</evidence>
<keyword evidence="7" id="KW-1185">Reference proteome</keyword>
<dbReference type="SUPFAM" id="SSF54184">
    <property type="entry name" value="Penicillin-binding protein 2x (pbp-2x), c-terminal domain"/>
    <property type="match status" value="1"/>
</dbReference>
<evidence type="ECO:0000256" key="1">
    <source>
        <dbReference type="ARBA" id="ARBA00004370"/>
    </source>
</evidence>
<dbReference type="PANTHER" id="PTHR30627">
    <property type="entry name" value="PEPTIDOGLYCAN D,D-TRANSPEPTIDASE"/>
    <property type="match status" value="1"/>
</dbReference>
<dbReference type="CDD" id="cd06575">
    <property type="entry name" value="PASTA_Pbp2x-like_2"/>
    <property type="match status" value="1"/>
</dbReference>
<comment type="subcellular location">
    <subcellularLocation>
        <location evidence="1">Membrane</location>
    </subcellularLocation>
</comment>
<dbReference type="SMART" id="SM00740">
    <property type="entry name" value="PASTA"/>
    <property type="match status" value="1"/>
</dbReference>
<dbReference type="EMBL" id="FNZK01000001">
    <property type="protein sequence ID" value="SEI77709.1"/>
    <property type="molecule type" value="Genomic_DNA"/>
</dbReference>
<dbReference type="RefSeq" id="WP_091828287.1">
    <property type="nucleotide sequence ID" value="NZ_FNZK01000001.1"/>
</dbReference>
<keyword evidence="4" id="KW-1133">Transmembrane helix</keyword>
<dbReference type="InterPro" id="IPR036138">
    <property type="entry name" value="PBP_dimer_sf"/>
</dbReference>
<dbReference type="InterPro" id="IPR001460">
    <property type="entry name" value="PCN-bd_Tpept"/>
</dbReference>
<sequence length="655" mass="71416">MIRLQVNVQKRIAIFIGLILCFLIILCGRYAWLQLVQGGQLAERVKAQSGEQKVLQSPRGTIYDRNGRELAVSMLTKSLFVDPSNVKDGDQLAADLAPILMISEAEIKADIAQGGGFVWIKRRLEHDESEKVQKLIDEQGLNCLGFKEESKRYYPNDMLAANVIGFVGTDDLGLDGIEQEFNSVIKGESKKQLLFTDMQARPIFDSIFSSRSFTGERCKDVYLTLDSTVQFIVEQTLDKAVTENNPRAVTAIVMNPQTGEILAMASRPSYNPNKFYDYKAADWKNKAVSFVYEPGSTFKAVVAAAALQENLVTPQQVFVDPGYVMVSGRRIQNWSADSFGTVTFLDVVKQSINTGFVQVGLRVGAEKLTHYAKLFGFGQPTGVELPGEEQGILFDPKDMRDSDVATMSIGQSIAVTPLQLVTAMSAIANNGVLLKPHILKAVNNADGSTYAQTQTDTVRRVIDQDTDTTLVGMLEQVVASGGGSKAAVKGYRIAGKTGTAQKIRDDSRGYMEGHYIASFCGFAPVENPQITVLVMIDDPSGIYYGGQIAAPIARDIFSQLFRYLNIAPSSDPLAGQPKNAQVEGTFPATAIPMVPQGKILVPDMTGKSLRQVSDELDGLGLVMKPSGTGIAVRQSIEPNTIVDQHTELAVYFETS</sequence>
<name>A0A1H6TCC6_9FIRM</name>
<dbReference type="Gene3D" id="3.90.1310.10">
    <property type="entry name" value="Penicillin-binding protein 2a (Domain 2)"/>
    <property type="match status" value="1"/>
</dbReference>
<dbReference type="GO" id="GO:0071555">
    <property type="term" value="P:cell wall organization"/>
    <property type="evidence" value="ECO:0007669"/>
    <property type="project" value="TreeGrafter"/>
</dbReference>
<gene>
    <name evidence="6" type="ORF">SAMN05660742_10112</name>
</gene>
<evidence type="ECO:0000259" key="5">
    <source>
        <dbReference type="PROSITE" id="PS51178"/>
    </source>
</evidence>
<dbReference type="Pfam" id="PF03793">
    <property type="entry name" value="PASTA"/>
    <property type="match status" value="1"/>
</dbReference>
<dbReference type="Pfam" id="PF00905">
    <property type="entry name" value="Transpeptidase"/>
    <property type="match status" value="1"/>
</dbReference>
<dbReference type="Gene3D" id="3.40.710.10">
    <property type="entry name" value="DD-peptidase/beta-lactamase superfamily"/>
    <property type="match status" value="1"/>
</dbReference>
<dbReference type="AlphaFoldDB" id="A0A1H6TCC6"/>
<dbReference type="GO" id="GO:0005886">
    <property type="term" value="C:plasma membrane"/>
    <property type="evidence" value="ECO:0007669"/>
    <property type="project" value="TreeGrafter"/>
</dbReference>
<evidence type="ECO:0000313" key="7">
    <source>
        <dbReference type="Proteomes" id="UP000199662"/>
    </source>
</evidence>
<dbReference type="InterPro" id="IPR012338">
    <property type="entry name" value="Beta-lactam/transpept-like"/>
</dbReference>
<dbReference type="SUPFAM" id="SSF56519">
    <property type="entry name" value="Penicillin binding protein dimerisation domain"/>
    <property type="match status" value="1"/>
</dbReference>
<dbReference type="InterPro" id="IPR005543">
    <property type="entry name" value="PASTA_dom"/>
</dbReference>
<evidence type="ECO:0000256" key="2">
    <source>
        <dbReference type="ARBA" id="ARBA00007171"/>
    </source>
</evidence>
<proteinExistence type="inferred from homology"/>
<keyword evidence="3 4" id="KW-0472">Membrane</keyword>
<dbReference type="Pfam" id="PF03717">
    <property type="entry name" value="PBP_dimer"/>
    <property type="match status" value="1"/>
</dbReference>
<dbReference type="Gene3D" id="3.30.450.330">
    <property type="match status" value="1"/>
</dbReference>